<keyword evidence="3" id="KW-0732">Signal</keyword>
<keyword evidence="2" id="KW-0645">Protease</keyword>
<dbReference type="InterPro" id="IPR029058">
    <property type="entry name" value="AB_hydrolase_fold"/>
</dbReference>
<accession>A0A9P4MFS8</accession>
<dbReference type="Pfam" id="PF07676">
    <property type="entry name" value="PD40"/>
    <property type="match status" value="1"/>
</dbReference>
<name>A0A9P4MFS8_9PEZI</name>
<sequence length="745" mass="81838">MTVRTNRFTPQALLSAPRRTPGYPNPDGSKALYSTSTYSFDTHKKTSELRCLKIESKESSLLTNADGVSDPTWVDNSTFLVLKSGPKSSTDVLVSNVDSKWDSAYSAATIPASASSLKIAPLAGDKLALVVVAQQDKHGNLYNEEERGQNYSTGRLYKTLFVRHWDEYTGPSQNALWYTVLDKHDGKWKGNGKWTNLLKGKTGLETPIRPFGGADNYDVSSQGIIFVSKDPELNPALNTQCRTYIAEIPDFTKEPTGFDDISLPGFEGAATSPVFSTDGSRAAYLSMKTNGYEADRNEIVVSLDVGTRKAGQLLSEQTVAKWDRSPSSVKFSPDGKSLFFVAEEDGHSKLWALAIDSNISGPTPRALTQHGSVSEFVPLPSGDLFVSGTSLVDNSWYKIVSPSVENATETWSQSLSKGGSTLGLSEKQVSSIWTPASNPKINEKVHSWVIRPSNYDSSKKYPLAFLIHGGPQGAWADSWSTRWNPAVYAEQGYIAIAPNPTGSTGYGQAFTDAIKGQWGGDPYFDLVNVFEYIEKHMPDVDTSKAIGLGASYGGYMVNWINGHDFGHKFKALVCHDGIFSSTGLLGTEELYFLFNDLGSLPFYHPKKPKDAQYNADAVKTWLANDPSQHLQKWNTPELVIHSSKDYRLAISEGLSAFNVLQARGIESQFLQFPDENHWVLKPENSLLWHKVVLNWANRFAGLPAFADEEEEGRGFFGGVMKKDAADAEASRASEQTLPAFGRPET</sequence>
<evidence type="ECO:0000259" key="8">
    <source>
        <dbReference type="Pfam" id="PF00326"/>
    </source>
</evidence>
<feature type="domain" description="Peptidase S9 prolyl oligopeptidase catalytic" evidence="8">
    <location>
        <begin position="479"/>
        <end position="699"/>
    </location>
</feature>
<evidence type="ECO:0000256" key="6">
    <source>
        <dbReference type="ARBA" id="ARBA00032829"/>
    </source>
</evidence>
<dbReference type="InterPro" id="IPR001375">
    <property type="entry name" value="Peptidase_S9_cat"/>
</dbReference>
<keyword evidence="10" id="KW-1185">Reference proteome</keyword>
<dbReference type="PANTHER" id="PTHR42776">
    <property type="entry name" value="SERINE PEPTIDASE S9 FAMILY MEMBER"/>
    <property type="match status" value="1"/>
</dbReference>
<dbReference type="PANTHER" id="PTHR42776:SF13">
    <property type="entry name" value="DIPEPTIDYL-PEPTIDASE 5"/>
    <property type="match status" value="1"/>
</dbReference>
<comment type="caution">
    <text evidence="9">The sequence shown here is derived from an EMBL/GenBank/DDBJ whole genome shotgun (WGS) entry which is preliminary data.</text>
</comment>
<keyword evidence="4" id="KW-0378">Hydrolase</keyword>
<dbReference type="GO" id="GO:0004252">
    <property type="term" value="F:serine-type endopeptidase activity"/>
    <property type="evidence" value="ECO:0007669"/>
    <property type="project" value="TreeGrafter"/>
</dbReference>
<evidence type="ECO:0000256" key="2">
    <source>
        <dbReference type="ARBA" id="ARBA00022670"/>
    </source>
</evidence>
<dbReference type="FunFam" id="3.40.50.1820:FF:000028">
    <property type="entry name" value="S9 family peptidase"/>
    <property type="match status" value="1"/>
</dbReference>
<reference evidence="9" key="1">
    <citation type="journal article" date="2020" name="Stud. Mycol.">
        <title>101 Dothideomycetes genomes: a test case for predicting lifestyles and emergence of pathogens.</title>
        <authorList>
            <person name="Haridas S."/>
            <person name="Albert R."/>
            <person name="Binder M."/>
            <person name="Bloem J."/>
            <person name="Labutti K."/>
            <person name="Salamov A."/>
            <person name="Andreopoulos B."/>
            <person name="Baker S."/>
            <person name="Barry K."/>
            <person name="Bills G."/>
            <person name="Bluhm B."/>
            <person name="Cannon C."/>
            <person name="Castanera R."/>
            <person name="Culley D."/>
            <person name="Daum C."/>
            <person name="Ezra D."/>
            <person name="Gonzalez J."/>
            <person name="Henrissat B."/>
            <person name="Kuo A."/>
            <person name="Liang C."/>
            <person name="Lipzen A."/>
            <person name="Lutzoni F."/>
            <person name="Magnuson J."/>
            <person name="Mondo S."/>
            <person name="Nolan M."/>
            <person name="Ohm R."/>
            <person name="Pangilinan J."/>
            <person name="Park H.-J."/>
            <person name="Ramirez L."/>
            <person name="Alfaro M."/>
            <person name="Sun H."/>
            <person name="Tritt A."/>
            <person name="Yoshinaga Y."/>
            <person name="Zwiers L.-H."/>
            <person name="Turgeon B."/>
            <person name="Goodwin S."/>
            <person name="Spatafora J."/>
            <person name="Crous P."/>
            <person name="Grigoriev I."/>
        </authorList>
    </citation>
    <scope>NUCLEOTIDE SEQUENCE</scope>
    <source>
        <strain evidence="9">CBS 260.36</strain>
    </source>
</reference>
<dbReference type="Proteomes" id="UP000799439">
    <property type="component" value="Unassembled WGS sequence"/>
</dbReference>
<comment type="similarity">
    <text evidence="1">Belongs to the peptidase S9C family.</text>
</comment>
<protein>
    <recommendedName>
        <fullName evidence="6">Dipeptidyl-peptidase V</fullName>
    </recommendedName>
</protein>
<dbReference type="Gene3D" id="2.120.10.30">
    <property type="entry name" value="TolB, C-terminal domain"/>
    <property type="match status" value="1"/>
</dbReference>
<feature type="region of interest" description="Disordered" evidence="7">
    <location>
        <begin position="726"/>
        <end position="745"/>
    </location>
</feature>
<evidence type="ECO:0000256" key="3">
    <source>
        <dbReference type="ARBA" id="ARBA00022729"/>
    </source>
</evidence>
<dbReference type="OrthoDB" id="416344at2759"/>
<dbReference type="AlphaFoldDB" id="A0A9P4MFS8"/>
<dbReference type="GO" id="GO:0006508">
    <property type="term" value="P:proteolysis"/>
    <property type="evidence" value="ECO:0007669"/>
    <property type="project" value="UniProtKB-KW"/>
</dbReference>
<evidence type="ECO:0000256" key="5">
    <source>
        <dbReference type="ARBA" id="ARBA00022825"/>
    </source>
</evidence>
<dbReference type="EMBL" id="ML996088">
    <property type="protein sequence ID" value="KAF2151407.1"/>
    <property type="molecule type" value="Genomic_DNA"/>
</dbReference>
<dbReference type="InterPro" id="IPR011042">
    <property type="entry name" value="6-blade_b-propeller_TolB-like"/>
</dbReference>
<evidence type="ECO:0000313" key="9">
    <source>
        <dbReference type="EMBL" id="KAF2151407.1"/>
    </source>
</evidence>
<organism evidence="9 10">
    <name type="scientific">Myriangium duriaei CBS 260.36</name>
    <dbReference type="NCBI Taxonomy" id="1168546"/>
    <lineage>
        <taxon>Eukaryota</taxon>
        <taxon>Fungi</taxon>
        <taxon>Dikarya</taxon>
        <taxon>Ascomycota</taxon>
        <taxon>Pezizomycotina</taxon>
        <taxon>Dothideomycetes</taxon>
        <taxon>Dothideomycetidae</taxon>
        <taxon>Myriangiales</taxon>
        <taxon>Myriangiaceae</taxon>
        <taxon>Myriangium</taxon>
    </lineage>
</organism>
<dbReference type="SUPFAM" id="SSF82171">
    <property type="entry name" value="DPP6 N-terminal domain-like"/>
    <property type="match status" value="1"/>
</dbReference>
<dbReference type="Pfam" id="PF00326">
    <property type="entry name" value="Peptidase_S9"/>
    <property type="match status" value="1"/>
</dbReference>
<dbReference type="SUPFAM" id="SSF53474">
    <property type="entry name" value="alpha/beta-Hydrolases"/>
    <property type="match status" value="1"/>
</dbReference>
<evidence type="ECO:0000256" key="1">
    <source>
        <dbReference type="ARBA" id="ARBA00010040"/>
    </source>
</evidence>
<evidence type="ECO:0000313" key="10">
    <source>
        <dbReference type="Proteomes" id="UP000799439"/>
    </source>
</evidence>
<dbReference type="Gene3D" id="3.40.50.1820">
    <property type="entry name" value="alpha/beta hydrolase"/>
    <property type="match status" value="1"/>
</dbReference>
<evidence type="ECO:0000256" key="4">
    <source>
        <dbReference type="ARBA" id="ARBA00022801"/>
    </source>
</evidence>
<dbReference type="InterPro" id="IPR011659">
    <property type="entry name" value="WD40"/>
</dbReference>
<gene>
    <name evidence="9" type="ORF">K461DRAFT_328688</name>
</gene>
<keyword evidence="5" id="KW-0720">Serine protease</keyword>
<evidence type="ECO:0000256" key="7">
    <source>
        <dbReference type="SAM" id="MobiDB-lite"/>
    </source>
</evidence>
<proteinExistence type="inferred from homology"/>